<dbReference type="PANTHER" id="PTHR43685:SF2">
    <property type="entry name" value="GLYCOSYLTRANSFERASE 2-LIKE DOMAIN-CONTAINING PROTEIN"/>
    <property type="match status" value="1"/>
</dbReference>
<evidence type="ECO:0000259" key="1">
    <source>
        <dbReference type="Pfam" id="PF00535"/>
    </source>
</evidence>
<dbReference type="RefSeq" id="WP_195813827.1">
    <property type="nucleotide sequence ID" value="NZ_JADOBI010000003.1"/>
</dbReference>
<gene>
    <name evidence="2" type="ORF">IV433_07260</name>
</gene>
<dbReference type="InterPro" id="IPR029044">
    <property type="entry name" value="Nucleotide-diphossugar_trans"/>
</dbReference>
<proteinExistence type="predicted"/>
<protein>
    <submittedName>
        <fullName evidence="2">Glycosyltransferase</fullName>
    </submittedName>
</protein>
<comment type="caution">
    <text evidence="2">The sequence shown here is derived from an EMBL/GenBank/DDBJ whole genome shotgun (WGS) entry which is preliminary data.</text>
</comment>
<organism evidence="2 3">
    <name type="scientific">Rahnella laticis</name>
    <dbReference type="NCBI Taxonomy" id="2787622"/>
    <lineage>
        <taxon>Bacteria</taxon>
        <taxon>Pseudomonadati</taxon>
        <taxon>Pseudomonadota</taxon>
        <taxon>Gammaproteobacteria</taxon>
        <taxon>Enterobacterales</taxon>
        <taxon>Yersiniaceae</taxon>
        <taxon>Rahnella</taxon>
    </lineage>
</organism>
<dbReference type="Pfam" id="PF00535">
    <property type="entry name" value="Glycos_transf_2"/>
    <property type="match status" value="1"/>
</dbReference>
<dbReference type="Gene3D" id="3.90.550.10">
    <property type="entry name" value="Spore Coat Polysaccharide Biosynthesis Protein SpsA, Chain A"/>
    <property type="match status" value="1"/>
</dbReference>
<dbReference type="SUPFAM" id="SSF53448">
    <property type="entry name" value="Nucleotide-diphospho-sugar transferases"/>
    <property type="match status" value="1"/>
</dbReference>
<sequence length="319" mass="36217">MAFIQQNQQAVIEVSVIIPVFNAADTLSSLITNILSETRIAIELIIVNDGSTDGTGSIIQGMRDGRIILIEQENQGVYAARNAALAIHRGEWVIFLDADDDAEEGFIFARWQTAIKTQADVVIFNAWRTGAGTSRAAVHTKQPYGHSLSGHEWIRHCVTQREWPHYLWLQIVRSSYAKGNALHFQTGKSHKDILWTLDLAVANGRFYLSDLKDYTYRINAASITHRHDYYDVRAQSYIDVVAEIIRLAELKSNKAVSLFLYRHALREARHFLGLYRNHVHNRPALKADFSRRISKVSLARGISSISDVFFLVKLWVKLS</sequence>
<dbReference type="Proteomes" id="UP000636811">
    <property type="component" value="Unassembled WGS sequence"/>
</dbReference>
<evidence type="ECO:0000313" key="2">
    <source>
        <dbReference type="EMBL" id="MBF7979209.1"/>
    </source>
</evidence>
<reference evidence="2 3" key="1">
    <citation type="submission" date="2020-11" db="EMBL/GenBank/DDBJ databases">
        <title>Taxonomic investigation of Rahnella strains.</title>
        <authorList>
            <person name="Lee S.D."/>
        </authorList>
    </citation>
    <scope>NUCLEOTIDE SEQUENCE [LARGE SCALE GENOMIC DNA]</scope>
    <source>
        <strain evidence="2 3">SAP-17</strain>
    </source>
</reference>
<dbReference type="EMBL" id="JADOBI010000003">
    <property type="protein sequence ID" value="MBF7979209.1"/>
    <property type="molecule type" value="Genomic_DNA"/>
</dbReference>
<dbReference type="CDD" id="cd00761">
    <property type="entry name" value="Glyco_tranf_GTA_type"/>
    <property type="match status" value="1"/>
</dbReference>
<dbReference type="InterPro" id="IPR050834">
    <property type="entry name" value="Glycosyltransf_2"/>
</dbReference>
<dbReference type="PANTHER" id="PTHR43685">
    <property type="entry name" value="GLYCOSYLTRANSFERASE"/>
    <property type="match status" value="1"/>
</dbReference>
<name>A0ABS0E289_9GAMM</name>
<feature type="domain" description="Glycosyltransferase 2-like" evidence="1">
    <location>
        <begin position="15"/>
        <end position="141"/>
    </location>
</feature>
<accession>A0ABS0E289</accession>
<evidence type="ECO:0000313" key="3">
    <source>
        <dbReference type="Proteomes" id="UP000636811"/>
    </source>
</evidence>
<keyword evidence="3" id="KW-1185">Reference proteome</keyword>
<dbReference type="InterPro" id="IPR001173">
    <property type="entry name" value="Glyco_trans_2-like"/>
</dbReference>